<feature type="region of interest" description="Disordered" evidence="1">
    <location>
        <begin position="393"/>
        <end position="1045"/>
    </location>
</feature>
<comment type="caution">
    <text evidence="2">The sequence shown here is derived from an EMBL/GenBank/DDBJ whole genome shotgun (WGS) entry which is preliminary data.</text>
</comment>
<feature type="compositionally biased region" description="Basic and acidic residues" evidence="1">
    <location>
        <begin position="505"/>
        <end position="522"/>
    </location>
</feature>
<feature type="compositionally biased region" description="Acidic residues" evidence="1">
    <location>
        <begin position="396"/>
        <end position="413"/>
    </location>
</feature>
<feature type="compositionally biased region" description="Basic residues" evidence="1">
    <location>
        <begin position="1021"/>
        <end position="1033"/>
    </location>
</feature>
<feature type="compositionally biased region" description="Gly residues" evidence="1">
    <location>
        <begin position="669"/>
        <end position="681"/>
    </location>
</feature>
<feature type="region of interest" description="Disordered" evidence="1">
    <location>
        <begin position="1"/>
        <end position="31"/>
    </location>
</feature>
<feature type="compositionally biased region" description="Basic and acidic residues" evidence="1">
    <location>
        <begin position="417"/>
        <end position="437"/>
    </location>
</feature>
<organism evidence="2 3">
    <name type="scientific">Nocardiopsis mangrovi</name>
    <dbReference type="NCBI Taxonomy" id="1179818"/>
    <lineage>
        <taxon>Bacteria</taxon>
        <taxon>Bacillati</taxon>
        <taxon>Actinomycetota</taxon>
        <taxon>Actinomycetes</taxon>
        <taxon>Streptosporangiales</taxon>
        <taxon>Nocardiopsidaceae</taxon>
        <taxon>Nocardiopsis</taxon>
    </lineage>
</organism>
<feature type="compositionally biased region" description="Basic and acidic residues" evidence="1">
    <location>
        <begin position="653"/>
        <end position="664"/>
    </location>
</feature>
<dbReference type="Proteomes" id="UP001595923">
    <property type="component" value="Unassembled WGS sequence"/>
</dbReference>
<reference evidence="3" key="1">
    <citation type="journal article" date="2019" name="Int. J. Syst. Evol. Microbiol.">
        <title>The Global Catalogue of Microorganisms (GCM) 10K type strain sequencing project: providing services to taxonomists for standard genome sequencing and annotation.</title>
        <authorList>
            <consortium name="The Broad Institute Genomics Platform"/>
            <consortium name="The Broad Institute Genome Sequencing Center for Infectious Disease"/>
            <person name="Wu L."/>
            <person name="Ma J."/>
        </authorList>
    </citation>
    <scope>NUCLEOTIDE SEQUENCE [LARGE SCALE GENOMIC DNA]</scope>
    <source>
        <strain evidence="3">XZYJ18</strain>
    </source>
</reference>
<name>A0ABV9DXA4_9ACTN</name>
<evidence type="ECO:0000313" key="2">
    <source>
        <dbReference type="EMBL" id="MFC4563426.1"/>
    </source>
</evidence>
<feature type="compositionally biased region" description="Gly residues" evidence="1">
    <location>
        <begin position="537"/>
        <end position="549"/>
    </location>
</feature>
<gene>
    <name evidence="2" type="ORF">ACFO4E_16295</name>
</gene>
<feature type="compositionally biased region" description="Basic and acidic residues" evidence="1">
    <location>
        <begin position="553"/>
        <end position="579"/>
    </location>
</feature>
<feature type="compositionally biased region" description="Basic and acidic residues" evidence="1">
    <location>
        <begin position="685"/>
        <end position="707"/>
    </location>
</feature>
<evidence type="ECO:0000256" key="1">
    <source>
        <dbReference type="SAM" id="MobiDB-lite"/>
    </source>
</evidence>
<feature type="compositionally biased region" description="Gly residues" evidence="1">
    <location>
        <begin position="582"/>
        <end position="596"/>
    </location>
</feature>
<sequence length="1045" mass="110571">MPKGNEGDIPLEQDEGLGEKDPENPDLSAHPVPTELHHIINSISDKGMGDPYAPMMSAGDVLKADWFQSFKSDQKSPDGLTHWLESHLGPTEPTWVPNPAGGPMGGSFVGGSDAKTYYSGIAIGTFFNEDDGQSFFKHLATNLGGPWAGKDSNTFSPTRMVELEAVLEDVVALANRSADDAGDWVTSAGDALKGATGDIFVEHLRNLHARFDHLATQVAPYPGALQEARHTILSGGIILNAAATHWLKTPRGIPLKAIDDWFERNRTIATIEPGDKTTWIGFLGKANNPDTWKFIQELIKKEWTDNLNDNFAAIASETMQVVDSHYRDVGGELTAITDAEGLMPLDWSGGSGGGGGFGPDDDDESEDNDKSDTQKEYEELLEDYYKNEIENLNDLMNDDDGDGEGSDNDDDGGPSDSQKEYEEALDKYYQDLLKDLESGPESSEDDLTEDGGGGNNDGPDMEDEYNNALDDYYQNSINDLNSGPEGGGGDLDEDGGGNGGDGPASEDRFNRTLDDYYNRQSDDLESEMNSGPPPPVGGGGSLGGGGGGNNNRRSSEERYNRQLDEYYDQAARDLDRDLDSGPNGGGGSLGGDGGGEPPTAEEYERRLNEYYEEQSGGLDRLMAESPDPDGDGRNDDGQALTPAEQEYQQALDEYSKNQREDLEQLRSGPEGGGGDLGGGGDAAEYEQHVQEYADQEKANLDRLRDDVNGITDENGNPAPELEEYRQQLNDYYDQRSQELDDLVSGPDSGGGDLGGSGGDGSSADEYQDRLNEYYDQQAADLEERMNSGPEGGGGDLGGSGGDGSSADDYQDRLNEYYDRQTADLEERMNAGPDGGGLGDSLGRDNGGDQEGSPPPSYSIGNGWDSPGSSEDPNAAGDQPDANGITGGGGDLRSNPPADEPDTFTGGVDNGNGNGQGGGNFSGLGGGMGGMGGGMPPMMPPMGGMGGGMGGGAGQGENARTRAAWMSEDERVWGTSAGERISVLGRPGADGNTKGSPDEYVPGGDRAGARTSTGGPGEAHTGKRKPGLGNRRGRLQGSGDQREDQR</sequence>
<feature type="region of interest" description="Disordered" evidence="1">
    <location>
        <begin position="342"/>
        <end position="374"/>
    </location>
</feature>
<accession>A0ABV9DXA4</accession>
<protein>
    <submittedName>
        <fullName evidence="2">Uncharacterized protein</fullName>
    </submittedName>
</protein>
<feature type="compositionally biased region" description="Gly residues" evidence="1">
    <location>
        <begin position="907"/>
        <end position="934"/>
    </location>
</feature>
<feature type="compositionally biased region" description="Gly residues" evidence="1">
    <location>
        <begin position="789"/>
        <end position="803"/>
    </location>
</feature>
<dbReference type="EMBL" id="JBHSFQ010000015">
    <property type="protein sequence ID" value="MFC4563426.1"/>
    <property type="molecule type" value="Genomic_DNA"/>
</dbReference>
<feature type="compositionally biased region" description="Gly residues" evidence="1">
    <location>
        <begin position="349"/>
        <end position="358"/>
    </location>
</feature>
<feature type="compositionally biased region" description="Basic and acidic residues" evidence="1">
    <location>
        <begin position="809"/>
        <end position="828"/>
    </location>
</feature>
<proteinExistence type="predicted"/>
<feature type="compositionally biased region" description="Gly residues" evidence="1">
    <location>
        <begin position="747"/>
        <end position="760"/>
    </location>
</feature>
<feature type="compositionally biased region" description="Gly residues" evidence="1">
    <location>
        <begin position="942"/>
        <end position="954"/>
    </location>
</feature>
<evidence type="ECO:0000313" key="3">
    <source>
        <dbReference type="Proteomes" id="UP001595923"/>
    </source>
</evidence>
<keyword evidence="3" id="KW-1185">Reference proteome</keyword>
<dbReference type="RefSeq" id="WP_378575712.1">
    <property type="nucleotide sequence ID" value="NZ_JBHSFQ010000015.1"/>
</dbReference>